<accession>A0A977L0M8</accession>
<protein>
    <submittedName>
        <fullName evidence="1">Type II toxin-antitoxin system HicB family antitoxin</fullName>
    </submittedName>
</protein>
<gene>
    <name evidence="1" type="ORF">KA717_02615</name>
</gene>
<dbReference type="AlphaFoldDB" id="A0A977L0M8"/>
<dbReference type="EMBL" id="CP073041">
    <property type="protein sequence ID" value="UXE61845.1"/>
    <property type="molecule type" value="Genomic_DNA"/>
</dbReference>
<organism evidence="1">
    <name type="scientific">Woronichinia naegeliana WA131</name>
    <dbReference type="NCBI Taxonomy" id="2824559"/>
    <lineage>
        <taxon>Bacteria</taxon>
        <taxon>Bacillati</taxon>
        <taxon>Cyanobacteriota</taxon>
        <taxon>Cyanophyceae</taxon>
        <taxon>Synechococcales</taxon>
        <taxon>Coelosphaeriaceae</taxon>
        <taxon>Woronichinia</taxon>
    </lineage>
</organism>
<evidence type="ECO:0000313" key="1">
    <source>
        <dbReference type="EMBL" id="UXE61845.1"/>
    </source>
</evidence>
<reference evidence="1" key="1">
    <citation type="submission" date="2021-04" db="EMBL/GenBank/DDBJ databases">
        <title>Genome sequence of Woronichinia naegeliana from Washington state freshwater lake bloom.</title>
        <authorList>
            <person name="Dreher T.W."/>
        </authorList>
    </citation>
    <scope>NUCLEOTIDE SEQUENCE</scope>
    <source>
        <strain evidence="1">WA131</strain>
    </source>
</reference>
<dbReference type="InterPro" id="IPR035069">
    <property type="entry name" value="TTHA1013/TTHA0281-like"/>
</dbReference>
<dbReference type="Proteomes" id="UP001065613">
    <property type="component" value="Chromosome"/>
</dbReference>
<dbReference type="KEGG" id="wna:KA717_02615"/>
<sequence>MNDMMQYKDYIGSVHYSDEDQIFYGKVEYIRSLISFEGENVVDLRANFEEAIDDYLALCQQKDIEPEKPFKDSFNVRVGSQIHR</sequence>
<name>A0A977L0M8_9CYAN</name>
<dbReference type="InterPro" id="IPR008651">
    <property type="entry name" value="Uncharacterised_HicB"/>
</dbReference>
<proteinExistence type="predicted"/>
<dbReference type="SUPFAM" id="SSF143100">
    <property type="entry name" value="TTHA1013/TTHA0281-like"/>
    <property type="match status" value="1"/>
</dbReference>
<dbReference type="Pfam" id="PF05534">
    <property type="entry name" value="HicB"/>
    <property type="match status" value="1"/>
</dbReference>